<dbReference type="InterPro" id="IPR052509">
    <property type="entry name" value="Metal_resp_DNA-bind_regulator"/>
</dbReference>
<dbReference type="Gene3D" id="1.10.10.10">
    <property type="entry name" value="Winged helix-like DNA-binding domain superfamily/Winged helix DNA-binding domain"/>
    <property type="match status" value="1"/>
</dbReference>
<dbReference type="PANTHER" id="PTHR33169:SF14">
    <property type="entry name" value="TRANSCRIPTIONAL REGULATOR RV3488"/>
    <property type="match status" value="1"/>
</dbReference>
<comment type="caution">
    <text evidence="2">The sequence shown here is derived from an EMBL/GenBank/DDBJ whole genome shotgun (WGS) entry which is preliminary data.</text>
</comment>
<feature type="domain" description="Transcription regulator PadR N-terminal" evidence="1">
    <location>
        <begin position="16"/>
        <end position="89"/>
    </location>
</feature>
<dbReference type="EMBL" id="BMGT01000005">
    <property type="protein sequence ID" value="GGG89248.1"/>
    <property type="molecule type" value="Genomic_DNA"/>
</dbReference>
<sequence length="111" mass="12696">MTKPNDLLQGTLNLLILKILELEPMHGWALAQRLKQMSNEILQVGPGSLYPALHKLEQEGWITADWSMSETQRRVKFYTLTKEGRKQLNRQTANWKRLSLAVNSIVLPAEG</sequence>
<dbReference type="InterPro" id="IPR017799">
    <property type="entry name" value="Tscrpt_reg_PadR_acidobac-type"/>
</dbReference>
<dbReference type="PANTHER" id="PTHR33169">
    <property type="entry name" value="PADR-FAMILY TRANSCRIPTIONAL REGULATOR"/>
    <property type="match status" value="1"/>
</dbReference>
<evidence type="ECO:0000313" key="3">
    <source>
        <dbReference type="Proteomes" id="UP000647241"/>
    </source>
</evidence>
<evidence type="ECO:0000259" key="1">
    <source>
        <dbReference type="Pfam" id="PF03551"/>
    </source>
</evidence>
<dbReference type="InterPro" id="IPR005149">
    <property type="entry name" value="Tscrpt_reg_PadR_N"/>
</dbReference>
<accession>A0A917MAF4</accession>
<reference evidence="2" key="2">
    <citation type="submission" date="2020-09" db="EMBL/GenBank/DDBJ databases">
        <authorList>
            <person name="Sun Q."/>
            <person name="Zhou Y."/>
        </authorList>
    </citation>
    <scope>NUCLEOTIDE SEQUENCE</scope>
    <source>
        <strain evidence="2">CGMCC 1.12997</strain>
    </source>
</reference>
<gene>
    <name evidence="2" type="ORF">GCM10011585_36800</name>
</gene>
<protein>
    <submittedName>
        <fullName evidence="2">PadR family transcriptional regulator</fullName>
    </submittedName>
</protein>
<proteinExistence type="predicted"/>
<name>A0A917MAF4_9BACT</name>
<dbReference type="InterPro" id="IPR036390">
    <property type="entry name" value="WH_DNA-bd_sf"/>
</dbReference>
<reference evidence="2" key="1">
    <citation type="journal article" date="2014" name="Int. J. Syst. Evol. Microbiol.">
        <title>Complete genome sequence of Corynebacterium casei LMG S-19264T (=DSM 44701T), isolated from a smear-ripened cheese.</title>
        <authorList>
            <consortium name="US DOE Joint Genome Institute (JGI-PGF)"/>
            <person name="Walter F."/>
            <person name="Albersmeier A."/>
            <person name="Kalinowski J."/>
            <person name="Ruckert C."/>
        </authorList>
    </citation>
    <scope>NUCLEOTIDE SEQUENCE</scope>
    <source>
        <strain evidence="2">CGMCC 1.12997</strain>
    </source>
</reference>
<dbReference type="InterPro" id="IPR036388">
    <property type="entry name" value="WH-like_DNA-bd_sf"/>
</dbReference>
<dbReference type="SUPFAM" id="SSF46785">
    <property type="entry name" value="Winged helix' DNA-binding domain"/>
    <property type="match status" value="1"/>
</dbReference>
<dbReference type="Pfam" id="PF03551">
    <property type="entry name" value="PadR"/>
    <property type="match status" value="1"/>
</dbReference>
<keyword evidence="3" id="KW-1185">Reference proteome</keyword>
<evidence type="ECO:0000313" key="2">
    <source>
        <dbReference type="EMBL" id="GGG89248.1"/>
    </source>
</evidence>
<dbReference type="RefSeq" id="WP_188555717.1">
    <property type="nucleotide sequence ID" value="NZ_BMGT01000005.1"/>
</dbReference>
<dbReference type="NCBIfam" id="TIGR03433">
    <property type="entry name" value="padR_acidobact"/>
    <property type="match status" value="1"/>
</dbReference>
<organism evidence="2 3">
    <name type="scientific">Edaphobacter dinghuensis</name>
    <dbReference type="NCBI Taxonomy" id="1560005"/>
    <lineage>
        <taxon>Bacteria</taxon>
        <taxon>Pseudomonadati</taxon>
        <taxon>Acidobacteriota</taxon>
        <taxon>Terriglobia</taxon>
        <taxon>Terriglobales</taxon>
        <taxon>Acidobacteriaceae</taxon>
        <taxon>Edaphobacter</taxon>
    </lineage>
</organism>
<dbReference type="AlphaFoldDB" id="A0A917MAF4"/>
<dbReference type="Proteomes" id="UP000647241">
    <property type="component" value="Unassembled WGS sequence"/>
</dbReference>